<comment type="caution">
    <text evidence="1">The sequence shown here is derived from an EMBL/GenBank/DDBJ whole genome shotgun (WGS) entry which is preliminary data.</text>
</comment>
<proteinExistence type="predicted"/>
<sequence>MLHSETVTSDLLSIAQQLCDNPRLNMFRIVGGTAISLHLGHRKSVDIDFFTCEKVNKRELLLTLRDMFPGTEFHITQHSISAEIKEMLINLSWETIEHAMINAAREFIASKNPHQEKKD</sequence>
<dbReference type="Pfam" id="PF08843">
    <property type="entry name" value="AbiEii"/>
    <property type="match status" value="1"/>
</dbReference>
<dbReference type="InterPro" id="IPR014942">
    <property type="entry name" value="AbiEii"/>
</dbReference>
<evidence type="ECO:0000313" key="2">
    <source>
        <dbReference type="Proteomes" id="UP001319080"/>
    </source>
</evidence>
<reference evidence="1 2" key="1">
    <citation type="submission" date="2021-05" db="EMBL/GenBank/DDBJ databases">
        <title>A Polyphasic approach of four new species of the genus Ohtaekwangia: Ohtaekwangia histidinii sp. nov., Ohtaekwangia cretensis sp. nov., Ohtaekwangia indiensis sp. nov., Ohtaekwangia reichenbachii sp. nov. from diverse environment.</title>
        <authorList>
            <person name="Octaviana S."/>
        </authorList>
    </citation>
    <scope>NUCLEOTIDE SEQUENCE [LARGE SCALE GENOMIC DNA]</scope>
    <source>
        <strain evidence="1 2">PWU5</strain>
    </source>
</reference>
<dbReference type="AlphaFoldDB" id="A0AAP2E305"/>
<dbReference type="GO" id="GO:0016740">
    <property type="term" value="F:transferase activity"/>
    <property type="evidence" value="ECO:0007669"/>
    <property type="project" value="UniProtKB-KW"/>
</dbReference>
<dbReference type="Proteomes" id="UP001319080">
    <property type="component" value="Unassembled WGS sequence"/>
</dbReference>
<accession>A0AAP2E305</accession>
<name>A0AAP2E305_9BACT</name>
<keyword evidence="1" id="KW-0808">Transferase</keyword>
<dbReference type="EMBL" id="JAHESE010000024">
    <property type="protein sequence ID" value="MBT1710614.1"/>
    <property type="molecule type" value="Genomic_DNA"/>
</dbReference>
<gene>
    <name evidence="1" type="ORF">KK062_20390</name>
</gene>
<evidence type="ECO:0000313" key="1">
    <source>
        <dbReference type="EMBL" id="MBT1710614.1"/>
    </source>
</evidence>
<dbReference type="RefSeq" id="WP_254086189.1">
    <property type="nucleotide sequence ID" value="NZ_JAHESE010000024.1"/>
</dbReference>
<organism evidence="1 2">
    <name type="scientific">Dawidia cretensis</name>
    <dbReference type="NCBI Taxonomy" id="2782350"/>
    <lineage>
        <taxon>Bacteria</taxon>
        <taxon>Pseudomonadati</taxon>
        <taxon>Bacteroidota</taxon>
        <taxon>Cytophagia</taxon>
        <taxon>Cytophagales</taxon>
        <taxon>Chryseotaleaceae</taxon>
        <taxon>Dawidia</taxon>
    </lineage>
</organism>
<keyword evidence="2" id="KW-1185">Reference proteome</keyword>
<protein>
    <submittedName>
        <fullName evidence="1">Nucleotidyl transferase AbiEii/AbiGii toxin family protein</fullName>
    </submittedName>
</protein>